<dbReference type="EMBL" id="AWGW01000021">
    <property type="protein sequence ID" value="ERK00323.1"/>
    <property type="molecule type" value="Genomic_DNA"/>
</dbReference>
<dbReference type="AlphaFoldDB" id="U2L729"/>
<sequence>MKTIFSIGRKQHQEFQATTPFSKAKKSFANASVNDINAK</sequence>
<dbReference type="Proteomes" id="UP000017023">
    <property type="component" value="Unassembled WGS sequence"/>
</dbReference>
<reference evidence="1 2" key="1">
    <citation type="submission" date="2013-08" db="EMBL/GenBank/DDBJ databases">
        <authorList>
            <person name="Durkin A.S."/>
            <person name="Haft D.R."/>
            <person name="McCorrison J."/>
            <person name="Torralba M."/>
            <person name="Gillis M."/>
            <person name="Haft D.H."/>
            <person name="Methe B."/>
            <person name="Sutton G."/>
            <person name="Nelson K.E."/>
        </authorList>
    </citation>
    <scope>NUCLEOTIDE SEQUENCE [LARGE SCALE GENOMIC DNA]</scope>
    <source>
        <strain evidence="1 2">F0493</strain>
    </source>
</reference>
<protein>
    <submittedName>
        <fullName evidence="1">Uncharacterized protein</fullName>
    </submittedName>
</protein>
<evidence type="ECO:0000313" key="2">
    <source>
        <dbReference type="Proteomes" id="UP000017023"/>
    </source>
</evidence>
<organism evidence="1 2">
    <name type="scientific">Segatella salivae F0493</name>
    <dbReference type="NCBI Taxonomy" id="1395125"/>
    <lineage>
        <taxon>Bacteria</taxon>
        <taxon>Pseudomonadati</taxon>
        <taxon>Bacteroidota</taxon>
        <taxon>Bacteroidia</taxon>
        <taxon>Bacteroidales</taxon>
        <taxon>Prevotellaceae</taxon>
        <taxon>Segatella</taxon>
    </lineage>
</organism>
<dbReference type="PATRIC" id="fig|1395125.3.peg.1534"/>
<evidence type="ECO:0000313" key="1">
    <source>
        <dbReference type="EMBL" id="ERK00323.1"/>
    </source>
</evidence>
<name>U2L729_9BACT</name>
<accession>U2L729</accession>
<gene>
    <name evidence="1" type="ORF">HMPREF9145_2323</name>
</gene>
<comment type="caution">
    <text evidence="1">The sequence shown here is derived from an EMBL/GenBank/DDBJ whole genome shotgun (WGS) entry which is preliminary data.</text>
</comment>
<proteinExistence type="predicted"/>